<dbReference type="GO" id="GO:0070941">
    <property type="term" value="P:eisosome assembly"/>
    <property type="evidence" value="ECO:0007669"/>
    <property type="project" value="TreeGrafter"/>
</dbReference>
<keyword evidence="4 5" id="KW-0472">Membrane</keyword>
<evidence type="ECO:0000256" key="2">
    <source>
        <dbReference type="ARBA" id="ARBA00022692"/>
    </source>
</evidence>
<evidence type="ECO:0000313" key="7">
    <source>
        <dbReference type="EMBL" id="PSK55446.1"/>
    </source>
</evidence>
<accession>A0A2P8A4P8</accession>
<feature type="domain" description="MARVEL" evidence="6">
    <location>
        <begin position="8"/>
        <end position="141"/>
    </location>
</feature>
<evidence type="ECO:0000256" key="3">
    <source>
        <dbReference type="ARBA" id="ARBA00022989"/>
    </source>
</evidence>
<dbReference type="Proteomes" id="UP000243723">
    <property type="component" value="Unassembled WGS sequence"/>
</dbReference>
<feature type="transmembrane region" description="Helical" evidence="5">
    <location>
        <begin position="12"/>
        <end position="29"/>
    </location>
</feature>
<evidence type="ECO:0000256" key="5">
    <source>
        <dbReference type="SAM" id="Phobius"/>
    </source>
</evidence>
<feature type="transmembrane region" description="Helical" evidence="5">
    <location>
        <begin position="41"/>
        <end position="59"/>
    </location>
</feature>
<evidence type="ECO:0000313" key="8">
    <source>
        <dbReference type="Proteomes" id="UP000243723"/>
    </source>
</evidence>
<dbReference type="GO" id="GO:0072659">
    <property type="term" value="P:protein localization to plasma membrane"/>
    <property type="evidence" value="ECO:0007669"/>
    <property type="project" value="TreeGrafter"/>
</dbReference>
<dbReference type="AlphaFoldDB" id="A0A2P8A4P8"/>
<gene>
    <name evidence="7" type="ORF">B9Z65_2835</name>
</gene>
<sequence>MPANRLGVAIRALQLAVAILSLSLVLILVVNNNKDRGVPTLNFDVAVAVLTLLSFLYLIPATIKDLDRSTLVLLKIDATTALLHFIAAITTTALLGSGSCSDESYTSNNTVINGYPFLEYRCKVARAATGSLFFNAVLISIAATRTWIEHKRTKSVATDDEFDGFENIDGPAMIRVQPDSGKNFS</sequence>
<dbReference type="GO" id="GO:0032126">
    <property type="term" value="C:eisosome"/>
    <property type="evidence" value="ECO:0007669"/>
    <property type="project" value="TreeGrafter"/>
</dbReference>
<keyword evidence="8" id="KW-1185">Reference proteome</keyword>
<organism evidence="7 8">
    <name type="scientific">Elsinoe australis</name>
    <dbReference type="NCBI Taxonomy" id="40998"/>
    <lineage>
        <taxon>Eukaryota</taxon>
        <taxon>Fungi</taxon>
        <taxon>Dikarya</taxon>
        <taxon>Ascomycota</taxon>
        <taxon>Pezizomycotina</taxon>
        <taxon>Dothideomycetes</taxon>
        <taxon>Dothideomycetidae</taxon>
        <taxon>Myriangiales</taxon>
        <taxon>Elsinoaceae</taxon>
        <taxon>Elsinoe</taxon>
    </lineage>
</organism>
<dbReference type="Pfam" id="PF01284">
    <property type="entry name" value="MARVEL"/>
    <property type="match status" value="1"/>
</dbReference>
<dbReference type="InterPro" id="IPR008253">
    <property type="entry name" value="Marvel"/>
</dbReference>
<dbReference type="GO" id="GO:0005886">
    <property type="term" value="C:plasma membrane"/>
    <property type="evidence" value="ECO:0007669"/>
    <property type="project" value="TreeGrafter"/>
</dbReference>
<name>A0A2P8A4P8_9PEZI</name>
<dbReference type="PANTHER" id="PTHR28165">
    <property type="entry name" value="NON-CLASSICAL EXPORT PROTEIN 2-RELATED"/>
    <property type="match status" value="1"/>
</dbReference>
<proteinExistence type="predicted"/>
<dbReference type="PANTHER" id="PTHR28165:SF1">
    <property type="entry name" value="NON-CLASSICAL EXPORT PROTEIN 2-RELATED"/>
    <property type="match status" value="1"/>
</dbReference>
<evidence type="ECO:0000256" key="4">
    <source>
        <dbReference type="ARBA" id="ARBA00023136"/>
    </source>
</evidence>
<evidence type="ECO:0000259" key="6">
    <source>
        <dbReference type="Pfam" id="PF01284"/>
    </source>
</evidence>
<reference evidence="7 8" key="1">
    <citation type="submission" date="2017-05" db="EMBL/GenBank/DDBJ databases">
        <title>Draft genome sequence of Elsinoe australis.</title>
        <authorList>
            <person name="Cheng Q."/>
        </authorList>
    </citation>
    <scope>NUCLEOTIDE SEQUENCE [LARGE SCALE GENOMIC DNA]</scope>
    <source>
        <strain evidence="7 8">NL1</strain>
    </source>
</reference>
<dbReference type="InterPro" id="IPR052649">
    <property type="entry name" value="NCE102-like"/>
</dbReference>
<dbReference type="EMBL" id="NHZQ01000067">
    <property type="protein sequence ID" value="PSK55446.1"/>
    <property type="molecule type" value="Genomic_DNA"/>
</dbReference>
<keyword evidence="3 5" id="KW-1133">Transmembrane helix</keyword>
<keyword evidence="2 5" id="KW-0812">Transmembrane</keyword>
<protein>
    <recommendedName>
        <fullName evidence="6">MARVEL domain-containing protein</fullName>
    </recommendedName>
</protein>
<evidence type="ECO:0000256" key="1">
    <source>
        <dbReference type="ARBA" id="ARBA00004141"/>
    </source>
</evidence>
<comment type="subcellular location">
    <subcellularLocation>
        <location evidence="1">Membrane</location>
        <topology evidence="1">Multi-pass membrane protein</topology>
    </subcellularLocation>
</comment>
<feature type="transmembrane region" description="Helical" evidence="5">
    <location>
        <begin position="71"/>
        <end position="95"/>
    </location>
</feature>
<comment type="caution">
    <text evidence="7">The sequence shown here is derived from an EMBL/GenBank/DDBJ whole genome shotgun (WGS) entry which is preliminary data.</text>
</comment>
<dbReference type="OrthoDB" id="5423111at2759"/>